<dbReference type="InterPro" id="IPR049315">
    <property type="entry name" value="GDC-P_N"/>
</dbReference>
<dbReference type="InterPro" id="IPR023010">
    <property type="entry name" value="GcvPA"/>
</dbReference>
<reference evidence="3 4" key="1">
    <citation type="submission" date="2015-12" db="EMBL/GenBank/DDBJ databases">
        <title>Haloferax profundi sp. nov. isolated from the Discovery deep brine-seawater interface in the Red Sea.</title>
        <authorList>
            <person name="Zhang G."/>
            <person name="Stingl U."/>
            <person name="Rashid M."/>
        </authorList>
    </citation>
    <scope>NUCLEOTIDE SEQUENCE [LARGE SCALE GENOMIC DNA]</scope>
    <source>
        <strain evidence="3 4">SB29</strain>
    </source>
</reference>
<comment type="caution">
    <text evidence="3">The sequence shown here is derived from an EMBL/GenBank/DDBJ whole genome shotgun (WGS) entry which is preliminary data.</text>
</comment>
<dbReference type="GO" id="GO:0004375">
    <property type="term" value="F:glycine dehydrogenase (decarboxylating) activity"/>
    <property type="evidence" value="ECO:0007669"/>
    <property type="project" value="InterPro"/>
</dbReference>
<dbReference type="InterPro" id="IPR015424">
    <property type="entry name" value="PyrdxlP-dep_Trfase"/>
</dbReference>
<keyword evidence="4" id="KW-1185">Reference proteome</keyword>
<dbReference type="Gene3D" id="3.90.1150.10">
    <property type="entry name" value="Aspartate Aminotransferase, domain 1"/>
    <property type="match status" value="1"/>
</dbReference>
<proteinExistence type="predicted"/>
<sequence>MTAGNGRRVGSPYAPHTDADEAAMLDAIGVDSVEDLFDIPADVRFDDEFGIDSTDERELRQSLADLFARNEELTEFLGRGHHAHYVPALVDDLSRRSEFLTSYTQYQPEIAQGFLQVLFEYQSMLVELTGLPVANCSMYDAATALAEAALLANRLRRGASGHRVLVPEHLHEGRLGVLENYLDGADMEIGEYPMDDGAVDVDALSDLVDDETVMVYAESPTVRGVIEERLADIGDIAHENDALFCLGSDVVALSLLQEPASVGADVVVGEAGALGIGSAYGMGLGIFATREEYLRQVPGRLVGVSEDSEDMRAFTLTLQTREQHIRKERATSNICTNQAWVALRTAMHIAWLGPDRLVGIAKDAVTEARALAQRLDDLSGVKAPVHDRHHFREFVVYTDQPAPAITNDLAGRGFAVHALDDHHIQVCITEANADAADEFVAAFEEVA</sequence>
<dbReference type="InterPro" id="IPR015422">
    <property type="entry name" value="PyrdxlP-dep_Trfase_small"/>
</dbReference>
<dbReference type="Proteomes" id="UP000053157">
    <property type="component" value="Unassembled WGS sequence"/>
</dbReference>
<dbReference type="EMBL" id="LOPV01000136">
    <property type="protein sequence ID" value="KTG28416.1"/>
    <property type="molecule type" value="Genomic_DNA"/>
</dbReference>
<dbReference type="GO" id="GO:0009116">
    <property type="term" value="P:nucleoside metabolic process"/>
    <property type="evidence" value="ECO:0007669"/>
    <property type="project" value="InterPro"/>
</dbReference>
<organism evidence="3 4">
    <name type="scientific">Haloferax profundi</name>
    <dbReference type="NCBI Taxonomy" id="1544718"/>
    <lineage>
        <taxon>Archaea</taxon>
        <taxon>Methanobacteriati</taxon>
        <taxon>Methanobacteriota</taxon>
        <taxon>Stenosarchaea group</taxon>
        <taxon>Halobacteria</taxon>
        <taxon>Halobacteriales</taxon>
        <taxon>Haloferacaceae</taxon>
        <taxon>Haloferax</taxon>
    </lineage>
</organism>
<evidence type="ECO:0000259" key="2">
    <source>
        <dbReference type="Pfam" id="PF02347"/>
    </source>
</evidence>
<evidence type="ECO:0000313" key="4">
    <source>
        <dbReference type="Proteomes" id="UP000053157"/>
    </source>
</evidence>
<dbReference type="InterPro" id="IPR015421">
    <property type="entry name" value="PyrdxlP-dep_Trfase_major"/>
</dbReference>
<accession>A0A0W1SQ44</accession>
<dbReference type="OrthoDB" id="17655at2157"/>
<dbReference type="AlphaFoldDB" id="A0A0W1SQ44"/>
<name>A0A0W1SQ44_9EURY</name>
<dbReference type="Pfam" id="PF02347">
    <property type="entry name" value="GDC-P"/>
    <property type="match status" value="1"/>
</dbReference>
<evidence type="ECO:0000313" key="3">
    <source>
        <dbReference type="EMBL" id="KTG28416.1"/>
    </source>
</evidence>
<dbReference type="PANTHER" id="PTHR42806:SF1">
    <property type="entry name" value="GLYCINE DEHYDROGENASE (DECARBOXYLATING)"/>
    <property type="match status" value="1"/>
</dbReference>
<protein>
    <submittedName>
        <fullName evidence="3">Glycine dehydrogenase</fullName>
    </submittedName>
</protein>
<feature type="domain" description="Glycine cleavage system P-protein N-terminal" evidence="2">
    <location>
        <begin position="13"/>
        <end position="434"/>
    </location>
</feature>
<dbReference type="SUPFAM" id="SSF53383">
    <property type="entry name" value="PLP-dependent transferases"/>
    <property type="match status" value="1"/>
</dbReference>
<dbReference type="NCBIfam" id="NF001696">
    <property type="entry name" value="PRK00451.1"/>
    <property type="match status" value="1"/>
</dbReference>
<keyword evidence="1" id="KW-0560">Oxidoreductase</keyword>
<dbReference type="PANTHER" id="PTHR42806">
    <property type="entry name" value="GLYCINE CLEAVAGE SYSTEM P-PROTEIN"/>
    <property type="match status" value="1"/>
</dbReference>
<gene>
    <name evidence="3" type="ORF">AUR66_11985</name>
</gene>
<evidence type="ECO:0000256" key="1">
    <source>
        <dbReference type="ARBA" id="ARBA00023002"/>
    </source>
</evidence>
<dbReference type="Gene3D" id="3.40.640.10">
    <property type="entry name" value="Type I PLP-dependent aspartate aminotransferase-like (Major domain)"/>
    <property type="match status" value="1"/>
</dbReference>
<dbReference type="RefSeq" id="WP_058571760.1">
    <property type="nucleotide sequence ID" value="NZ_LOPV01000136.1"/>
</dbReference>